<keyword evidence="3" id="KW-1185">Reference proteome</keyword>
<feature type="region of interest" description="Disordered" evidence="1">
    <location>
        <begin position="121"/>
        <end position="142"/>
    </location>
</feature>
<dbReference type="InterPro" id="IPR029044">
    <property type="entry name" value="Nucleotide-diphossugar_trans"/>
</dbReference>
<name>A0ABT8BJA0_9HYPH</name>
<organism evidence="2 3">
    <name type="scientific">Methylobacterium adhaesivum</name>
    <dbReference type="NCBI Taxonomy" id="333297"/>
    <lineage>
        <taxon>Bacteria</taxon>
        <taxon>Pseudomonadati</taxon>
        <taxon>Pseudomonadota</taxon>
        <taxon>Alphaproteobacteria</taxon>
        <taxon>Hyphomicrobiales</taxon>
        <taxon>Methylobacteriaceae</taxon>
        <taxon>Methylobacterium</taxon>
    </lineage>
</organism>
<evidence type="ECO:0000256" key="1">
    <source>
        <dbReference type="SAM" id="MobiDB-lite"/>
    </source>
</evidence>
<reference evidence="3" key="1">
    <citation type="journal article" date="2019" name="Int. J. Syst. Evol. Microbiol.">
        <title>The Global Catalogue of Microorganisms (GCM) 10K type strain sequencing project: providing services to taxonomists for standard genome sequencing and annotation.</title>
        <authorList>
            <consortium name="The Broad Institute Genomics Platform"/>
            <consortium name="The Broad Institute Genome Sequencing Center for Infectious Disease"/>
            <person name="Wu L."/>
            <person name="Ma J."/>
        </authorList>
    </citation>
    <scope>NUCLEOTIDE SEQUENCE [LARGE SCALE GENOMIC DNA]</scope>
    <source>
        <strain evidence="3">CECT 7069</strain>
    </source>
</reference>
<proteinExistence type="predicted"/>
<dbReference type="EMBL" id="JAUFPX010000017">
    <property type="protein sequence ID" value="MDN3592248.1"/>
    <property type="molecule type" value="Genomic_DNA"/>
</dbReference>
<protein>
    <submittedName>
        <fullName evidence="2">Rhamnosyltransferase</fullName>
    </submittedName>
</protein>
<dbReference type="SUPFAM" id="SSF53448">
    <property type="entry name" value="Nucleotide-diphospho-sugar transferases"/>
    <property type="match status" value="1"/>
</dbReference>
<comment type="caution">
    <text evidence="2">The sequence shown here is derived from an EMBL/GenBank/DDBJ whole genome shotgun (WGS) entry which is preliminary data.</text>
</comment>
<evidence type="ECO:0000313" key="2">
    <source>
        <dbReference type="EMBL" id="MDN3592248.1"/>
    </source>
</evidence>
<sequence>MPLSHPVVVGVTVFQPDEAQSAALCRRVEADPRRTVVFDNGGLPEAAAARLIGDGALVLSEGRNIGVGGALDAIVRTASEAGARQVLLLDQDADFSAQQISALEAALGRLQGSGVPVALVGPRPEAAPGRKAPASPRRPYRSDHGSLAPVEYLATSGSLIDLEAYAVIGPFRSDFFIDGIDLEWCFRAWAAGYGCWMDTGTALPHRVGAGVIRSEILGIEMPRQPLFRMEVYLRNSVYAWRLSHVPRRWKLRQAAYLPLQILLYWADAGYRPNVLARLALGVLDGLRGRLGQPRGLP</sequence>
<dbReference type="Proteomes" id="UP001224644">
    <property type="component" value="Unassembled WGS sequence"/>
</dbReference>
<gene>
    <name evidence="2" type="ORF">QWZ12_16770</name>
</gene>
<evidence type="ECO:0000313" key="3">
    <source>
        <dbReference type="Proteomes" id="UP001224644"/>
    </source>
</evidence>
<accession>A0ABT8BJA0</accession>
<dbReference type="RefSeq" id="WP_238226684.1">
    <property type="nucleotide sequence ID" value="NZ_BPQD01000020.1"/>
</dbReference>
<dbReference type="Gene3D" id="3.90.550.10">
    <property type="entry name" value="Spore Coat Polysaccharide Biosynthesis Protein SpsA, Chain A"/>
    <property type="match status" value="1"/>
</dbReference>